<sequence>MDLSLTCGSPLCDKALPSPPKRCKSCRYRAYCTAYRNSQDTLCQRADWPTHRLHCTPRSALTDYDKTVFAYNTKHQHLIFTIAHRLFRFEEDFRPLRGKNRLAFLDLARARFVHIKLREVENPAPGRWNRVSFLSAKLEDIRVLSDQRIQDVTDRLERRFPAFCFGFSVVDAQGFNSTISTVTHPFKWPTPAYGQPLLQKKAVDLIQLMERMWMFEAWEKLAQRMREKGLTWRQGSPLSSCID</sequence>
<dbReference type="OrthoDB" id="9922773at2759"/>
<protein>
    <submittedName>
        <fullName evidence="1">Uncharacterized protein</fullName>
    </submittedName>
</protein>
<dbReference type="SUPFAM" id="SSF144232">
    <property type="entry name" value="HIT/MYND zinc finger-like"/>
    <property type="match status" value="1"/>
</dbReference>
<keyword evidence="2" id="KW-1185">Reference proteome</keyword>
<reference evidence="1 2" key="1">
    <citation type="journal article" date="2018" name="Evol. Lett.">
        <title>Horizontal gene cluster transfer increased hallucinogenic mushroom diversity.</title>
        <authorList>
            <person name="Reynolds H.T."/>
            <person name="Vijayakumar V."/>
            <person name="Gluck-Thaler E."/>
            <person name="Korotkin H.B."/>
            <person name="Matheny P.B."/>
            <person name="Slot J.C."/>
        </authorList>
    </citation>
    <scope>NUCLEOTIDE SEQUENCE [LARGE SCALE GENOMIC DNA]</scope>
    <source>
        <strain evidence="1 2">SRW20</strain>
    </source>
</reference>
<proteinExistence type="predicted"/>
<dbReference type="STRING" id="231916.A0A409XZX4"/>
<organism evidence="1 2">
    <name type="scientific">Gymnopilus dilepis</name>
    <dbReference type="NCBI Taxonomy" id="231916"/>
    <lineage>
        <taxon>Eukaryota</taxon>
        <taxon>Fungi</taxon>
        <taxon>Dikarya</taxon>
        <taxon>Basidiomycota</taxon>
        <taxon>Agaricomycotina</taxon>
        <taxon>Agaricomycetes</taxon>
        <taxon>Agaricomycetidae</taxon>
        <taxon>Agaricales</taxon>
        <taxon>Agaricineae</taxon>
        <taxon>Hymenogastraceae</taxon>
        <taxon>Gymnopilus</taxon>
    </lineage>
</organism>
<comment type="caution">
    <text evidence="1">The sequence shown here is derived from an EMBL/GenBank/DDBJ whole genome shotgun (WGS) entry which is preliminary data.</text>
</comment>
<dbReference type="Gene3D" id="6.10.140.2220">
    <property type="match status" value="1"/>
</dbReference>
<evidence type="ECO:0000313" key="1">
    <source>
        <dbReference type="EMBL" id="PPQ96328.1"/>
    </source>
</evidence>
<accession>A0A409XZX4</accession>
<gene>
    <name evidence="1" type="ORF">CVT26_004954</name>
</gene>
<dbReference type="InParanoid" id="A0A409XZX4"/>
<dbReference type="EMBL" id="NHYE01001379">
    <property type="protein sequence ID" value="PPQ96328.1"/>
    <property type="molecule type" value="Genomic_DNA"/>
</dbReference>
<evidence type="ECO:0000313" key="2">
    <source>
        <dbReference type="Proteomes" id="UP000284706"/>
    </source>
</evidence>
<name>A0A409XZX4_9AGAR</name>
<dbReference type="Proteomes" id="UP000284706">
    <property type="component" value="Unassembled WGS sequence"/>
</dbReference>
<dbReference type="AlphaFoldDB" id="A0A409XZX4"/>